<keyword evidence="2" id="KW-0479">Metal-binding</keyword>
<dbReference type="PROSITE" id="PS50157">
    <property type="entry name" value="ZINC_FINGER_C2H2_2"/>
    <property type="match status" value="1"/>
</dbReference>
<gene>
    <name evidence="11" type="ORF">RHGRI_011054</name>
</gene>
<protein>
    <recommendedName>
        <fullName evidence="10">C2H2-type domain-containing protein</fullName>
    </recommendedName>
</protein>
<evidence type="ECO:0000256" key="6">
    <source>
        <dbReference type="ARBA" id="ARBA00023015"/>
    </source>
</evidence>
<dbReference type="EMBL" id="JACTNZ010000004">
    <property type="protein sequence ID" value="KAG5553064.1"/>
    <property type="molecule type" value="Genomic_DNA"/>
</dbReference>
<evidence type="ECO:0000256" key="3">
    <source>
        <dbReference type="ARBA" id="ARBA00022737"/>
    </source>
</evidence>
<sequence>MTVLKKSREQDGDVEALAMANNLMLLISRVGTAPGCVFACKMCNREFPSFQALGGHQASHKKPRLTVANGDFLQSQTT</sequence>
<dbReference type="InterPro" id="IPR013087">
    <property type="entry name" value="Znf_C2H2_type"/>
</dbReference>
<keyword evidence="3" id="KW-0677">Repeat</keyword>
<dbReference type="AlphaFoldDB" id="A0AAV6KLA8"/>
<dbReference type="Pfam" id="PF13912">
    <property type="entry name" value="zf-C2H2_6"/>
    <property type="match status" value="1"/>
</dbReference>
<organism evidence="11 12">
    <name type="scientific">Rhododendron griersonianum</name>
    <dbReference type="NCBI Taxonomy" id="479676"/>
    <lineage>
        <taxon>Eukaryota</taxon>
        <taxon>Viridiplantae</taxon>
        <taxon>Streptophyta</taxon>
        <taxon>Embryophyta</taxon>
        <taxon>Tracheophyta</taxon>
        <taxon>Spermatophyta</taxon>
        <taxon>Magnoliopsida</taxon>
        <taxon>eudicotyledons</taxon>
        <taxon>Gunneridae</taxon>
        <taxon>Pentapetalae</taxon>
        <taxon>asterids</taxon>
        <taxon>Ericales</taxon>
        <taxon>Ericaceae</taxon>
        <taxon>Ericoideae</taxon>
        <taxon>Rhodoreae</taxon>
        <taxon>Rhododendron</taxon>
    </lineage>
</organism>
<dbReference type="Proteomes" id="UP000823749">
    <property type="component" value="Chromosome 4"/>
</dbReference>
<evidence type="ECO:0000313" key="11">
    <source>
        <dbReference type="EMBL" id="KAG5553064.1"/>
    </source>
</evidence>
<accession>A0AAV6KLA8</accession>
<feature type="domain" description="C2H2-type" evidence="10">
    <location>
        <begin position="38"/>
        <end position="65"/>
    </location>
</feature>
<evidence type="ECO:0000256" key="7">
    <source>
        <dbReference type="ARBA" id="ARBA00023163"/>
    </source>
</evidence>
<evidence type="ECO:0000313" key="12">
    <source>
        <dbReference type="Proteomes" id="UP000823749"/>
    </source>
</evidence>
<evidence type="ECO:0000256" key="8">
    <source>
        <dbReference type="ARBA" id="ARBA00023242"/>
    </source>
</evidence>
<dbReference type="GO" id="GO:0005634">
    <property type="term" value="C:nucleus"/>
    <property type="evidence" value="ECO:0007669"/>
    <property type="project" value="UniProtKB-SubCell"/>
</dbReference>
<evidence type="ECO:0000256" key="4">
    <source>
        <dbReference type="ARBA" id="ARBA00022771"/>
    </source>
</evidence>
<evidence type="ECO:0000256" key="1">
    <source>
        <dbReference type="ARBA" id="ARBA00004123"/>
    </source>
</evidence>
<dbReference type="GO" id="GO:0008270">
    <property type="term" value="F:zinc ion binding"/>
    <property type="evidence" value="ECO:0007669"/>
    <property type="project" value="UniProtKB-KW"/>
</dbReference>
<comment type="caution">
    <text evidence="11">The sequence shown here is derived from an EMBL/GenBank/DDBJ whole genome shotgun (WGS) entry which is preliminary data.</text>
</comment>
<evidence type="ECO:0000256" key="5">
    <source>
        <dbReference type="ARBA" id="ARBA00022833"/>
    </source>
</evidence>
<keyword evidence="6" id="KW-0805">Transcription regulation</keyword>
<dbReference type="SUPFAM" id="SSF57667">
    <property type="entry name" value="beta-beta-alpha zinc fingers"/>
    <property type="match status" value="1"/>
</dbReference>
<evidence type="ECO:0000256" key="2">
    <source>
        <dbReference type="ARBA" id="ARBA00022723"/>
    </source>
</evidence>
<comment type="subcellular location">
    <subcellularLocation>
        <location evidence="1">Nucleus</location>
    </subcellularLocation>
</comment>
<reference evidence="11" key="1">
    <citation type="submission" date="2020-08" db="EMBL/GenBank/DDBJ databases">
        <title>Plant Genome Project.</title>
        <authorList>
            <person name="Zhang R.-G."/>
        </authorList>
    </citation>
    <scope>NUCLEOTIDE SEQUENCE</scope>
    <source>
        <strain evidence="11">WSP0</strain>
        <tissue evidence="11">Leaf</tissue>
    </source>
</reference>
<keyword evidence="7" id="KW-0804">Transcription</keyword>
<proteinExistence type="predicted"/>
<keyword evidence="12" id="KW-1185">Reference proteome</keyword>
<dbReference type="GO" id="GO:0010200">
    <property type="term" value="P:response to chitin"/>
    <property type="evidence" value="ECO:0007669"/>
    <property type="project" value="TreeGrafter"/>
</dbReference>
<evidence type="ECO:0000259" key="10">
    <source>
        <dbReference type="PROSITE" id="PS50157"/>
    </source>
</evidence>
<name>A0AAV6KLA8_9ERIC</name>
<keyword evidence="8" id="KW-0539">Nucleus</keyword>
<dbReference type="PROSITE" id="PS00028">
    <property type="entry name" value="ZINC_FINGER_C2H2_1"/>
    <property type="match status" value="1"/>
</dbReference>
<dbReference type="PANTHER" id="PTHR26374:SF379">
    <property type="entry name" value="ZINC FINGER PROTEIN ZAT12"/>
    <property type="match status" value="1"/>
</dbReference>
<dbReference type="InterPro" id="IPR036236">
    <property type="entry name" value="Znf_C2H2_sf"/>
</dbReference>
<keyword evidence="4 9" id="KW-0863">Zinc-finger</keyword>
<keyword evidence="5" id="KW-0862">Zinc</keyword>
<evidence type="ECO:0000256" key="9">
    <source>
        <dbReference type="PROSITE-ProRule" id="PRU00042"/>
    </source>
</evidence>
<dbReference type="PANTHER" id="PTHR26374">
    <property type="entry name" value="ZINC FINGER PROTEIN ZAT5"/>
    <property type="match status" value="1"/>
</dbReference>